<dbReference type="InterPro" id="IPR016912">
    <property type="entry name" value="Phage_P2_GpU"/>
</dbReference>
<protein>
    <submittedName>
        <fullName evidence="1">Phage tail protein</fullName>
    </submittedName>
</protein>
<organism evidence="1 2">
    <name type="scientific">Rahnella inusitata</name>
    <dbReference type="NCBI Taxonomy" id="58169"/>
    <lineage>
        <taxon>Bacteria</taxon>
        <taxon>Pseudomonadati</taxon>
        <taxon>Pseudomonadota</taxon>
        <taxon>Gammaproteobacteria</taxon>
        <taxon>Enterobacterales</taxon>
        <taxon>Yersiniaceae</taxon>
        <taxon>Rahnella</taxon>
    </lineage>
</organism>
<dbReference type="Proteomes" id="UP000284119">
    <property type="component" value="Unassembled WGS sequence"/>
</dbReference>
<comment type="caution">
    <text evidence="1">The sequence shown here is derived from an EMBL/GenBank/DDBJ whole genome shotgun (WGS) entry which is preliminary data.</text>
</comment>
<dbReference type="InterPro" id="IPR009734">
    <property type="entry name" value="Myoviridae_GpU"/>
</dbReference>
<evidence type="ECO:0000313" key="1">
    <source>
        <dbReference type="EMBL" id="RJT11956.1"/>
    </source>
</evidence>
<keyword evidence="2" id="KW-1185">Reference proteome</keyword>
<dbReference type="RefSeq" id="WP_112169378.1">
    <property type="nucleotide sequence ID" value="NZ_CBCPIW010000019.1"/>
</dbReference>
<dbReference type="Pfam" id="PF06995">
    <property type="entry name" value="Phage_P2_GpU"/>
    <property type="match status" value="1"/>
</dbReference>
<dbReference type="EMBL" id="RAHG01000007">
    <property type="protein sequence ID" value="RJT11956.1"/>
    <property type="molecule type" value="Genomic_DNA"/>
</dbReference>
<accession>A0ABX9NZJ1</accession>
<name>A0ABX9NZJ1_9GAMM</name>
<sequence>MMMSLGLFVFKLSTLPYQTTNHQVNYTWAENARFGQRAVSQFLGPGKETLKLTGQLLPELTGGMRYLQTLQSMADSGRAWPLIEGNGTIHGMFVIESLTNDNGEFNSNGQARSISFSVILKRVDESQAAMFGDLMAQAEGLYNKASSAIGNFITGG</sequence>
<dbReference type="GeneID" id="88079469"/>
<reference evidence="1 2" key="1">
    <citation type="submission" date="2018-09" db="EMBL/GenBank/DDBJ databases">
        <authorList>
            <person name="Le Fleche-Mateos A."/>
        </authorList>
    </citation>
    <scope>NUCLEOTIDE SEQUENCE [LARGE SCALE GENOMIC DNA]</scope>
    <source>
        <strain evidence="1 2">DSM 30078</strain>
    </source>
</reference>
<proteinExistence type="predicted"/>
<evidence type="ECO:0000313" key="2">
    <source>
        <dbReference type="Proteomes" id="UP000284119"/>
    </source>
</evidence>
<dbReference type="PIRSF" id="PIRSF029208">
    <property type="entry name" value="Phage_tail_GPU"/>
    <property type="match status" value="1"/>
</dbReference>
<gene>
    <name evidence="1" type="ORF">D5396_15950</name>
</gene>